<dbReference type="GO" id="GO:0015297">
    <property type="term" value="F:antiporter activity"/>
    <property type="evidence" value="ECO:0007669"/>
    <property type="project" value="UniProtKB-KW"/>
</dbReference>
<protein>
    <recommendedName>
        <fullName evidence="4">Probable multidrug resistance protein NorM</fullName>
    </recommendedName>
    <alternativeName>
        <fullName evidence="12">Multidrug-efflux transporter</fullName>
    </alternativeName>
</protein>
<evidence type="ECO:0000256" key="4">
    <source>
        <dbReference type="ARBA" id="ARBA00020268"/>
    </source>
</evidence>
<dbReference type="GO" id="GO:0006811">
    <property type="term" value="P:monoatomic ion transport"/>
    <property type="evidence" value="ECO:0007669"/>
    <property type="project" value="UniProtKB-KW"/>
</dbReference>
<dbReference type="AlphaFoldDB" id="A0A9D1CQQ1"/>
<evidence type="ECO:0000256" key="8">
    <source>
        <dbReference type="ARBA" id="ARBA00022692"/>
    </source>
</evidence>
<evidence type="ECO:0000256" key="6">
    <source>
        <dbReference type="ARBA" id="ARBA00022449"/>
    </source>
</evidence>
<evidence type="ECO:0000256" key="12">
    <source>
        <dbReference type="ARBA" id="ARBA00031636"/>
    </source>
</evidence>
<evidence type="ECO:0000313" key="14">
    <source>
        <dbReference type="EMBL" id="HIQ71840.1"/>
    </source>
</evidence>
<dbReference type="PANTHER" id="PTHR43298">
    <property type="entry name" value="MULTIDRUG RESISTANCE PROTEIN NORM-RELATED"/>
    <property type="match status" value="1"/>
</dbReference>
<comment type="function">
    <text evidence="1">Multidrug efflux pump.</text>
</comment>
<keyword evidence="6" id="KW-0050">Antiport</keyword>
<keyword evidence="5" id="KW-0813">Transport</keyword>
<comment type="subcellular location">
    <subcellularLocation>
        <location evidence="2">Cell membrane</location>
        <topology evidence="2">Multi-pass membrane protein</topology>
    </subcellularLocation>
</comment>
<feature type="transmembrane region" description="Helical" evidence="13">
    <location>
        <begin position="323"/>
        <end position="343"/>
    </location>
</feature>
<comment type="caution">
    <text evidence="14">The sequence shown here is derived from an EMBL/GenBank/DDBJ whole genome shotgun (WGS) entry which is preliminary data.</text>
</comment>
<dbReference type="EMBL" id="DVFJ01000020">
    <property type="protein sequence ID" value="HIQ71840.1"/>
    <property type="molecule type" value="Genomic_DNA"/>
</dbReference>
<dbReference type="InterPro" id="IPR048279">
    <property type="entry name" value="MdtK-like"/>
</dbReference>
<name>A0A9D1CQQ1_9FIRM</name>
<feature type="transmembrane region" description="Helical" evidence="13">
    <location>
        <begin position="244"/>
        <end position="269"/>
    </location>
</feature>
<accession>A0A9D1CQQ1</accession>
<feature type="transmembrane region" description="Helical" evidence="13">
    <location>
        <begin position="198"/>
        <end position="223"/>
    </location>
</feature>
<dbReference type="Proteomes" id="UP000886887">
    <property type="component" value="Unassembled WGS sequence"/>
</dbReference>
<feature type="transmembrane region" description="Helical" evidence="13">
    <location>
        <begin position="68"/>
        <end position="91"/>
    </location>
</feature>
<evidence type="ECO:0000256" key="3">
    <source>
        <dbReference type="ARBA" id="ARBA00010199"/>
    </source>
</evidence>
<feature type="transmembrane region" description="Helical" evidence="13">
    <location>
        <begin position="363"/>
        <end position="383"/>
    </location>
</feature>
<feature type="transmembrane region" description="Helical" evidence="13">
    <location>
        <begin position="421"/>
        <end position="441"/>
    </location>
</feature>
<feature type="transmembrane region" description="Helical" evidence="13">
    <location>
        <begin position="145"/>
        <end position="166"/>
    </location>
</feature>
<dbReference type="InterPro" id="IPR050222">
    <property type="entry name" value="MATE_MdtK"/>
</dbReference>
<evidence type="ECO:0000256" key="10">
    <source>
        <dbReference type="ARBA" id="ARBA00023065"/>
    </source>
</evidence>
<dbReference type="CDD" id="cd13138">
    <property type="entry name" value="MATE_yoeA_like"/>
    <property type="match status" value="1"/>
</dbReference>
<feature type="transmembrane region" description="Helical" evidence="13">
    <location>
        <begin position="173"/>
        <end position="192"/>
    </location>
</feature>
<gene>
    <name evidence="14" type="ORF">IAB73_06520</name>
</gene>
<feature type="transmembrane region" description="Helical" evidence="13">
    <location>
        <begin position="21"/>
        <end position="38"/>
    </location>
</feature>
<dbReference type="GO" id="GO:0005886">
    <property type="term" value="C:plasma membrane"/>
    <property type="evidence" value="ECO:0007669"/>
    <property type="project" value="UniProtKB-SubCell"/>
</dbReference>
<feature type="transmembrane region" description="Helical" evidence="13">
    <location>
        <begin position="395"/>
        <end position="415"/>
    </location>
</feature>
<dbReference type="Pfam" id="PF01554">
    <property type="entry name" value="MatE"/>
    <property type="match status" value="2"/>
</dbReference>
<keyword evidence="8 13" id="KW-0812">Transmembrane</keyword>
<dbReference type="NCBIfam" id="TIGR00797">
    <property type="entry name" value="matE"/>
    <property type="match status" value="1"/>
</dbReference>
<dbReference type="PANTHER" id="PTHR43298:SF2">
    <property type="entry name" value="FMN_FAD EXPORTER YEEO-RELATED"/>
    <property type="match status" value="1"/>
</dbReference>
<keyword evidence="11 13" id="KW-0472">Membrane</keyword>
<evidence type="ECO:0000256" key="9">
    <source>
        <dbReference type="ARBA" id="ARBA00022989"/>
    </source>
</evidence>
<sequence length="454" mass="48802">MRTRAATGPNGITEGVIWQQLLIFFFPILLGTFFQQMYNTADAIIVGKFVGKEALAAVGGATGTITNLVVGFFVGLSSGATVIIAQFFGAGEHRGVSRAVHTSMALALAFGVALTACGIALAPWALEAMGTPADVLPHATTYIRVYFAGITAVLVYNIGSGILRAVGDSKRPLYFLIVCCGVNIVLDILFVVGLNMGVFGAALATMISQVVSAVLVIVTLMRSGMSYRFEWKRMTFDPQILRRVLRIGLPAGVQSTMYSISNLIIQICINGFGTDVIAANTACGKIDGLVWMIYGAFGVSITTFVGQNFGARRMDRVRRSVRTCMAMAVGVNVALGALLLLAGRPLYSMFTDDPHVIDLGMQILWIVAPAYWTYAGIEILAGAVRGAGDSVRPMVMTCMGVCVLRVLWILTAVPLRPELSTVMLSYPISWVITSLLFIVYYRRGSWLKRCLGSA</sequence>
<evidence type="ECO:0000256" key="13">
    <source>
        <dbReference type="SAM" id="Phobius"/>
    </source>
</evidence>
<reference evidence="14" key="2">
    <citation type="journal article" date="2021" name="PeerJ">
        <title>Extensive microbial diversity within the chicken gut microbiome revealed by metagenomics and culture.</title>
        <authorList>
            <person name="Gilroy R."/>
            <person name="Ravi A."/>
            <person name="Getino M."/>
            <person name="Pursley I."/>
            <person name="Horton D.L."/>
            <person name="Alikhan N.F."/>
            <person name="Baker D."/>
            <person name="Gharbi K."/>
            <person name="Hall N."/>
            <person name="Watson M."/>
            <person name="Adriaenssens E.M."/>
            <person name="Foster-Nyarko E."/>
            <person name="Jarju S."/>
            <person name="Secka A."/>
            <person name="Antonio M."/>
            <person name="Oren A."/>
            <person name="Chaudhuri R.R."/>
            <person name="La Ragione R."/>
            <person name="Hildebrand F."/>
            <person name="Pallen M.J."/>
        </authorList>
    </citation>
    <scope>NUCLEOTIDE SEQUENCE</scope>
    <source>
        <strain evidence="14">ChiSxjej2B14-6234</strain>
    </source>
</reference>
<dbReference type="PIRSF" id="PIRSF006603">
    <property type="entry name" value="DinF"/>
    <property type="match status" value="1"/>
</dbReference>
<feature type="transmembrane region" description="Helical" evidence="13">
    <location>
        <begin position="289"/>
        <end position="311"/>
    </location>
</feature>
<dbReference type="InterPro" id="IPR002528">
    <property type="entry name" value="MATE_fam"/>
</dbReference>
<keyword evidence="9 13" id="KW-1133">Transmembrane helix</keyword>
<organism evidence="14 15">
    <name type="scientific">Candidatus Onthenecus intestinigallinarum</name>
    <dbReference type="NCBI Taxonomy" id="2840875"/>
    <lineage>
        <taxon>Bacteria</taxon>
        <taxon>Bacillati</taxon>
        <taxon>Bacillota</taxon>
        <taxon>Clostridia</taxon>
        <taxon>Eubacteriales</taxon>
        <taxon>Candidatus Onthenecus</taxon>
    </lineage>
</organism>
<evidence type="ECO:0000256" key="11">
    <source>
        <dbReference type="ARBA" id="ARBA00023136"/>
    </source>
</evidence>
<evidence type="ECO:0000256" key="1">
    <source>
        <dbReference type="ARBA" id="ARBA00003408"/>
    </source>
</evidence>
<feature type="transmembrane region" description="Helical" evidence="13">
    <location>
        <begin position="103"/>
        <end position="125"/>
    </location>
</feature>
<evidence type="ECO:0000256" key="7">
    <source>
        <dbReference type="ARBA" id="ARBA00022475"/>
    </source>
</evidence>
<proteinExistence type="inferred from homology"/>
<evidence type="ECO:0000256" key="2">
    <source>
        <dbReference type="ARBA" id="ARBA00004651"/>
    </source>
</evidence>
<comment type="similarity">
    <text evidence="3">Belongs to the multi antimicrobial extrusion (MATE) (TC 2.A.66.1) family.</text>
</comment>
<reference evidence="14" key="1">
    <citation type="submission" date="2020-10" db="EMBL/GenBank/DDBJ databases">
        <authorList>
            <person name="Gilroy R."/>
        </authorList>
    </citation>
    <scope>NUCLEOTIDE SEQUENCE</scope>
    <source>
        <strain evidence="14">ChiSxjej2B14-6234</strain>
    </source>
</reference>
<keyword evidence="10" id="KW-0406">Ion transport</keyword>
<evidence type="ECO:0000256" key="5">
    <source>
        <dbReference type="ARBA" id="ARBA00022448"/>
    </source>
</evidence>
<keyword evidence="7" id="KW-1003">Cell membrane</keyword>
<dbReference type="GO" id="GO:0042910">
    <property type="term" value="F:xenobiotic transmembrane transporter activity"/>
    <property type="evidence" value="ECO:0007669"/>
    <property type="project" value="InterPro"/>
</dbReference>
<evidence type="ECO:0000313" key="15">
    <source>
        <dbReference type="Proteomes" id="UP000886887"/>
    </source>
</evidence>